<dbReference type="AlphaFoldDB" id="A0A0F7KVF1"/>
<dbReference type="CDD" id="cd07996">
    <property type="entry name" value="WGR_MMR_like"/>
    <property type="match status" value="1"/>
</dbReference>
<gene>
    <name evidence="1" type="ORF">WYH_03294</name>
</gene>
<dbReference type="RefSeq" id="WP_082348127.1">
    <property type="nucleotide sequence ID" value="NZ_CP011453.2"/>
</dbReference>
<keyword evidence="1" id="KW-0614">Plasmid</keyword>
<dbReference type="KEGG" id="aay:WYH_03294"/>
<sequence length="114" mass="12695">MIPLPPDVPPGFAVHLRAVDPARNVARRYEIVATAGLFGEIIVQVDWGRIGTRGQSRRLSFPSEGEAGDYVRTLLRRRNTAHRRIGVAYREVTGSCPVRPGGRGRDSGLRRHIR</sequence>
<keyword evidence="2" id="KW-1185">Reference proteome</keyword>
<proteinExistence type="predicted"/>
<dbReference type="OrthoDB" id="5801306at2"/>
<dbReference type="EMBL" id="CP011453">
    <property type="protein sequence ID" value="AKH44313.1"/>
    <property type="molecule type" value="Genomic_DNA"/>
</dbReference>
<protein>
    <submittedName>
        <fullName evidence="1">WGR domain protein</fullName>
    </submittedName>
</protein>
<dbReference type="Pfam" id="PF05406">
    <property type="entry name" value="WGR"/>
    <property type="match status" value="1"/>
</dbReference>
<name>A0A0F7KVF1_9SPHN</name>
<dbReference type="SUPFAM" id="SSF142921">
    <property type="entry name" value="WGR domain-like"/>
    <property type="match status" value="1"/>
</dbReference>
<evidence type="ECO:0000313" key="1">
    <source>
        <dbReference type="EMBL" id="AKH44313.1"/>
    </source>
</evidence>
<dbReference type="InterPro" id="IPR049809">
    <property type="entry name" value="YehF/YfeS-like_WGR"/>
</dbReference>
<organism evidence="1 2">
    <name type="scientific">Croceibacterium atlanticum</name>
    <dbReference type="NCBI Taxonomy" id="1267766"/>
    <lineage>
        <taxon>Bacteria</taxon>
        <taxon>Pseudomonadati</taxon>
        <taxon>Pseudomonadota</taxon>
        <taxon>Alphaproteobacteria</taxon>
        <taxon>Sphingomonadales</taxon>
        <taxon>Erythrobacteraceae</taxon>
        <taxon>Croceibacterium</taxon>
    </lineage>
</organism>
<dbReference type="PATRIC" id="fig|1267766.3.peg.3314"/>
<dbReference type="InterPro" id="IPR036930">
    <property type="entry name" value="WGR_dom_sf"/>
</dbReference>
<evidence type="ECO:0000313" key="2">
    <source>
        <dbReference type="Proteomes" id="UP000034392"/>
    </source>
</evidence>
<accession>A0A0F7KVF1</accession>
<dbReference type="SMART" id="SM00773">
    <property type="entry name" value="WGR"/>
    <property type="match status" value="1"/>
</dbReference>
<reference evidence="1" key="1">
    <citation type="submission" date="2015-08" db="EMBL/GenBank/DDBJ databases">
        <title>The complete genome of Altererythrobacter atlanticus strain 26DY36.</title>
        <authorList>
            <person name="Wu Y.-H."/>
            <person name="Cheng H."/>
            <person name="Wu X.-W."/>
        </authorList>
    </citation>
    <scope>NUCLEOTIDE SEQUENCE</scope>
    <source>
        <strain evidence="1">26DY36</strain>
        <plasmid evidence="1">unnamed</plasmid>
    </source>
</reference>
<geneLocation type="plasmid" evidence="1 2">
    <name>unnamed</name>
</geneLocation>
<dbReference type="InterPro" id="IPR008893">
    <property type="entry name" value="WGR_domain"/>
</dbReference>
<dbReference type="Proteomes" id="UP000034392">
    <property type="component" value="Plasmid unnamed"/>
</dbReference>